<evidence type="ECO:0000256" key="1">
    <source>
        <dbReference type="ARBA" id="ARBA00022450"/>
    </source>
</evidence>
<dbReference type="AlphaFoldDB" id="S5YSC3"/>
<dbReference type="CDD" id="cd00833">
    <property type="entry name" value="PKS"/>
    <property type="match status" value="1"/>
</dbReference>
<dbReference type="InterPro" id="IPR013217">
    <property type="entry name" value="Methyltransf_12"/>
</dbReference>
<dbReference type="STRING" id="1367847.JCM7686_1002"/>
<evidence type="ECO:0000259" key="6">
    <source>
        <dbReference type="PROSITE" id="PS50075"/>
    </source>
</evidence>
<dbReference type="GO" id="GO:0047879">
    <property type="term" value="F:erythronolide synthase activity"/>
    <property type="evidence" value="ECO:0007669"/>
    <property type="project" value="UniProtKB-EC"/>
</dbReference>
<dbReference type="InterPro" id="IPR009081">
    <property type="entry name" value="PP-bd_ACP"/>
</dbReference>
<dbReference type="Pfam" id="PF00109">
    <property type="entry name" value="ketoacyl-synt"/>
    <property type="match status" value="1"/>
</dbReference>
<dbReference type="SUPFAM" id="SSF47336">
    <property type="entry name" value="ACP-like"/>
    <property type="match status" value="1"/>
</dbReference>
<keyword evidence="8" id="KW-0012">Acyltransferase</keyword>
<dbReference type="KEGG" id="pami:JCM7686_1002"/>
<dbReference type="Pfam" id="PF16197">
    <property type="entry name" value="KAsynt_C_assoc"/>
    <property type="match status" value="1"/>
</dbReference>
<organism evidence="8 9">
    <name type="scientific">Paracoccus aminophilus JCM 7686</name>
    <dbReference type="NCBI Taxonomy" id="1367847"/>
    <lineage>
        <taxon>Bacteria</taxon>
        <taxon>Pseudomonadati</taxon>
        <taxon>Pseudomonadota</taxon>
        <taxon>Alphaproteobacteria</taxon>
        <taxon>Rhodobacterales</taxon>
        <taxon>Paracoccaceae</taxon>
        <taxon>Paracoccus</taxon>
    </lineage>
</organism>
<dbReference type="InterPro" id="IPR014030">
    <property type="entry name" value="Ketoacyl_synth_N"/>
</dbReference>
<dbReference type="Gene3D" id="3.40.50.150">
    <property type="entry name" value="Vaccinia Virus protein VP39"/>
    <property type="match status" value="1"/>
</dbReference>
<keyword evidence="4" id="KW-0511">Multifunctional enzyme</keyword>
<feature type="region of interest" description="Disordered" evidence="5">
    <location>
        <begin position="735"/>
        <end position="762"/>
    </location>
</feature>
<dbReference type="InterPro" id="IPR020803">
    <property type="entry name" value="MeTfrase_dom"/>
</dbReference>
<reference evidence="8 9" key="1">
    <citation type="journal article" date="2014" name="BMC Genomics">
        <title>Architecture and functions of a multipartite genome of the methylotrophic bacterium Paracoccus aminophilus JCM 7686, containing primary and secondary chromids.</title>
        <authorList>
            <person name="Dziewit L."/>
            <person name="Czarnecki J."/>
            <person name="Wibberg D."/>
            <person name="Radlinska M."/>
            <person name="Mrozek P."/>
            <person name="Szymczak M."/>
            <person name="Schluter A."/>
            <person name="Puhler A."/>
            <person name="Bartosik D."/>
        </authorList>
    </citation>
    <scope>NUCLEOTIDE SEQUENCE [LARGE SCALE GENOMIC DNA]</scope>
    <source>
        <strain evidence="8">JCM 7686</strain>
    </source>
</reference>
<dbReference type="GO" id="GO:0004315">
    <property type="term" value="F:3-oxoacyl-[acyl-carrier-protein] synthase activity"/>
    <property type="evidence" value="ECO:0007669"/>
    <property type="project" value="InterPro"/>
</dbReference>
<dbReference type="GO" id="GO:0006633">
    <property type="term" value="P:fatty acid biosynthetic process"/>
    <property type="evidence" value="ECO:0007669"/>
    <property type="project" value="InterPro"/>
</dbReference>
<gene>
    <name evidence="8" type="ORF">JCM7686_1002</name>
</gene>
<dbReference type="SMART" id="SM00828">
    <property type="entry name" value="PKS_MT"/>
    <property type="match status" value="1"/>
</dbReference>
<dbReference type="Proteomes" id="UP000015480">
    <property type="component" value="Chromosome"/>
</dbReference>
<dbReference type="Pfam" id="PF08242">
    <property type="entry name" value="Methyltransf_12"/>
    <property type="match status" value="1"/>
</dbReference>
<proteinExistence type="predicted"/>
<keyword evidence="2" id="KW-0597">Phosphoprotein</keyword>
<dbReference type="GO" id="GO:0004312">
    <property type="term" value="F:fatty acid synthase activity"/>
    <property type="evidence" value="ECO:0007669"/>
    <property type="project" value="TreeGrafter"/>
</dbReference>
<dbReference type="InterPro" id="IPR020841">
    <property type="entry name" value="PKS_Beta-ketoAc_synthase_dom"/>
</dbReference>
<dbReference type="OrthoDB" id="9778690at2"/>
<dbReference type="InterPro" id="IPR018201">
    <property type="entry name" value="Ketoacyl_synth_AS"/>
</dbReference>
<dbReference type="Gene3D" id="1.10.1200.10">
    <property type="entry name" value="ACP-like"/>
    <property type="match status" value="1"/>
</dbReference>
<feature type="domain" description="Ketosynthase family 3 (KS3)" evidence="7">
    <location>
        <begin position="32"/>
        <end position="449"/>
    </location>
</feature>
<dbReference type="HOGENOM" id="CLU_267952_0_0_5"/>
<dbReference type="InterPro" id="IPR036736">
    <property type="entry name" value="ACP-like_sf"/>
</dbReference>
<sequence length="1228" mass="131735">MNAKITEMDIIRQQMVAIDELKKRLSTQATEAEPLAIVGMACRFGGKVQSLDGYWDFLASKGNAVSTVPAARAQAFAPEDVVYTQKASFLDDITSFDAAFFGISAREAASMDPQQRLLLEVSHEALEDAGHPIDRKRGDRVGVFVGIMASDYGELVAARRPAQSVDPYHASGRGFCFAAGRISYTFGFRGPSLAIDTACSSSLVALETARKSILSDECDFALVAGVNVILSPAVNAALCKAQALSPEGVSKAFSADADGYGRGEGCGALVLKRLSDARRDGNRIYALYLGGAVNHDGPSSGLTVPSGPAQTELLRRAWRTAGVAPEQLDFVETHGTGTKLGDPIEIRALADALGARETSLPIGSVKANIGHTESASGLASVIKAALMLSRRRWLPQLLTGEKNPLIDWAKTPLDLAADSAAWATRDAQRVVGVSSFGLSGTNAHVVLGEAIPGEAEAPAPEAALPALLLLSAKTTTALKRLIAQYRQLAPDWSTEDLAAICRTTRKGRAHHKIRCAVVAETGLGLQAALDGRELGEPGHESAIMRWPVGDDGSEQARQSRDLLARLEGTRRAGALFTSLGLQPEQLFAPGYEQVTALAVQIVLLETLQALRMDLSKVQGEALGGQLAAWARGEITREALFAQALTDTPPGGAGDWSLIFEVPATSRRSEPEPPSASLWTDLLALLGQVYETGASLDWAKLDGAPADPKAPGALLGRAPHYLFDRQRHWLAEVDQPQFPTNGTPVSTVQSSTEKEKPVQETAGQSVGVADSYTRFDESLLRYGSGRRAPYLHWAPFAETPDFSWLKVFCPEAFDGGLSEAQESHYLNAISQMRAQSLRGIDFSQVERVLDVGCGYGTDVFDLAAAHDHLRLDAYNITLAQVDVVAKEIAARNLGRRVRVFHRDSAKDPFPDQYQLAFAYQVVHHVEDKAALLANVADHLDDGGLFVLTDIMAEVDERLEHLDSEARLLPIAHWVTLFAEAGFRVLSVVDASEPIGNFLHDPDFDRNIQTLREHISAEEADFAVGPHMLGRMLRKRLARYSMLTLQRDRLLTKAALLQINAALLAAPVPYARLSAADLGFQTSGEARRTQAASGAGAGAEISARRAGDASGDGAAIAAQVEALIREALEMPESARLPKEAELMELGVDSFTALLVVQGIKRELGLNYEMSELLGPGTLGDHIDRVVARAQQARESSVRAADASQGIDELSDEEVLRLLAEEQALNAALGA</sequence>
<keyword evidence="9" id="KW-1185">Reference proteome</keyword>
<dbReference type="InterPro" id="IPR032821">
    <property type="entry name" value="PKS_assoc"/>
</dbReference>
<evidence type="ECO:0000313" key="8">
    <source>
        <dbReference type="EMBL" id="AGT08111.1"/>
    </source>
</evidence>
<dbReference type="Pfam" id="PF00550">
    <property type="entry name" value="PP-binding"/>
    <property type="match status" value="1"/>
</dbReference>
<evidence type="ECO:0000256" key="4">
    <source>
        <dbReference type="ARBA" id="ARBA00023268"/>
    </source>
</evidence>
<evidence type="ECO:0000259" key="7">
    <source>
        <dbReference type="PROSITE" id="PS52004"/>
    </source>
</evidence>
<evidence type="ECO:0000256" key="2">
    <source>
        <dbReference type="ARBA" id="ARBA00022553"/>
    </source>
</evidence>
<dbReference type="SUPFAM" id="SSF53335">
    <property type="entry name" value="S-adenosyl-L-methionine-dependent methyltransferases"/>
    <property type="match status" value="1"/>
</dbReference>
<accession>S5YSC3</accession>
<dbReference type="PANTHER" id="PTHR43775">
    <property type="entry name" value="FATTY ACID SYNTHASE"/>
    <property type="match status" value="1"/>
</dbReference>
<dbReference type="PROSITE" id="PS52004">
    <property type="entry name" value="KS3_2"/>
    <property type="match status" value="1"/>
</dbReference>
<dbReference type="CDD" id="cd02440">
    <property type="entry name" value="AdoMet_MTases"/>
    <property type="match status" value="1"/>
</dbReference>
<dbReference type="eggNOG" id="COG3321">
    <property type="taxonomic scope" value="Bacteria"/>
</dbReference>
<dbReference type="Gene3D" id="3.30.70.3290">
    <property type="match status" value="2"/>
</dbReference>
<dbReference type="SMART" id="SM00825">
    <property type="entry name" value="PKS_KS"/>
    <property type="match status" value="1"/>
</dbReference>
<name>S5YSC3_PARAH</name>
<dbReference type="EC" id="2.3.1.94" evidence="8"/>
<protein>
    <submittedName>
        <fullName evidence="8">6-deoxyerythronolide-B synthase</fullName>
        <ecNumber evidence="8">2.3.1.94</ecNumber>
    </submittedName>
</protein>
<keyword evidence="3 8" id="KW-0808">Transferase</keyword>
<dbReference type="InterPro" id="IPR014031">
    <property type="entry name" value="Ketoacyl_synth_C"/>
</dbReference>
<dbReference type="PROSITE" id="PS00606">
    <property type="entry name" value="KS3_1"/>
    <property type="match status" value="1"/>
</dbReference>
<dbReference type="RefSeq" id="WP_020949749.1">
    <property type="nucleotide sequence ID" value="NC_022041.1"/>
</dbReference>
<dbReference type="InterPro" id="IPR029063">
    <property type="entry name" value="SAM-dependent_MTases_sf"/>
</dbReference>
<dbReference type="InterPro" id="IPR016039">
    <property type="entry name" value="Thiolase-like"/>
</dbReference>
<feature type="domain" description="Carrier" evidence="6">
    <location>
        <begin position="1112"/>
        <end position="1187"/>
    </location>
</feature>
<dbReference type="EMBL" id="CP006650">
    <property type="protein sequence ID" value="AGT08111.1"/>
    <property type="molecule type" value="Genomic_DNA"/>
</dbReference>
<dbReference type="PATRIC" id="fig|1367847.3.peg.966"/>
<dbReference type="PANTHER" id="PTHR43775:SF37">
    <property type="entry name" value="SI:DKEY-61P9.11"/>
    <property type="match status" value="1"/>
</dbReference>
<evidence type="ECO:0000313" key="9">
    <source>
        <dbReference type="Proteomes" id="UP000015480"/>
    </source>
</evidence>
<evidence type="ECO:0000256" key="5">
    <source>
        <dbReference type="SAM" id="MobiDB-lite"/>
    </source>
</evidence>
<dbReference type="InterPro" id="IPR050091">
    <property type="entry name" value="PKS_NRPS_Biosynth_Enz"/>
</dbReference>
<dbReference type="Gene3D" id="3.40.47.10">
    <property type="match status" value="1"/>
</dbReference>
<dbReference type="PROSITE" id="PS50075">
    <property type="entry name" value="CARRIER"/>
    <property type="match status" value="1"/>
</dbReference>
<dbReference type="Pfam" id="PF02801">
    <property type="entry name" value="Ketoacyl-synt_C"/>
    <property type="match status" value="1"/>
</dbReference>
<evidence type="ECO:0000256" key="3">
    <source>
        <dbReference type="ARBA" id="ARBA00022679"/>
    </source>
</evidence>
<feature type="compositionally biased region" description="Polar residues" evidence="5">
    <location>
        <begin position="736"/>
        <end position="750"/>
    </location>
</feature>
<keyword evidence="1" id="KW-0596">Phosphopantetheine</keyword>
<dbReference type="SUPFAM" id="SSF53901">
    <property type="entry name" value="Thiolase-like"/>
    <property type="match status" value="1"/>
</dbReference>